<dbReference type="HAMAP" id="MF_00211">
    <property type="entry name" value="TrpD"/>
    <property type="match status" value="1"/>
</dbReference>
<dbReference type="Gene3D" id="3.40.1030.10">
    <property type="entry name" value="Nucleoside phosphorylase/phosphoribosyltransferase catalytic domain"/>
    <property type="match status" value="1"/>
</dbReference>
<dbReference type="SUPFAM" id="SSF47648">
    <property type="entry name" value="Nucleoside phosphorylase/phosphoribosyltransferase N-terminal domain"/>
    <property type="match status" value="1"/>
</dbReference>
<dbReference type="Gene3D" id="1.20.970.10">
    <property type="entry name" value="Transferase, Pyrimidine Nucleoside Phosphorylase, Chain C"/>
    <property type="match status" value="1"/>
</dbReference>
<evidence type="ECO:0000313" key="13">
    <source>
        <dbReference type="Proteomes" id="UP000199159"/>
    </source>
</evidence>
<evidence type="ECO:0000259" key="11">
    <source>
        <dbReference type="Pfam" id="PF02885"/>
    </source>
</evidence>
<dbReference type="STRING" id="930152.SAMN05216565_1116"/>
<dbReference type="UniPathway" id="UPA00035">
    <property type="reaction ID" value="UER00041"/>
</dbReference>
<keyword evidence="6 9" id="KW-0057">Aromatic amino acid biosynthesis</keyword>
<dbReference type="GO" id="GO:0000162">
    <property type="term" value="P:L-tryptophan biosynthetic process"/>
    <property type="evidence" value="ECO:0007669"/>
    <property type="project" value="UniProtKB-UniRule"/>
</dbReference>
<evidence type="ECO:0000256" key="8">
    <source>
        <dbReference type="ARBA" id="ARBA00061188"/>
    </source>
</evidence>
<comment type="caution">
    <text evidence="9">Lacks conserved residue(s) required for the propagation of feature annotation.</text>
</comment>
<evidence type="ECO:0000313" key="12">
    <source>
        <dbReference type="EMBL" id="SDP89292.1"/>
    </source>
</evidence>
<feature type="domain" description="Glycosyl transferase family 3 N-terminal" evidence="11">
    <location>
        <begin position="3"/>
        <end position="65"/>
    </location>
</feature>
<comment type="cofactor">
    <cofactor evidence="9">
        <name>Mg(2+)</name>
        <dbReference type="ChEBI" id="CHEBI:18420"/>
    </cofactor>
    <text evidence="9">Binds 2 magnesium ions per monomer.</text>
</comment>
<dbReference type="Proteomes" id="UP000199159">
    <property type="component" value="Unassembled WGS sequence"/>
</dbReference>
<keyword evidence="13" id="KW-1185">Reference proteome</keyword>
<keyword evidence="3 9" id="KW-0328">Glycosyltransferase</keyword>
<dbReference type="OrthoDB" id="9806430at2"/>
<evidence type="ECO:0000259" key="10">
    <source>
        <dbReference type="Pfam" id="PF00591"/>
    </source>
</evidence>
<dbReference type="AlphaFoldDB" id="A0A1H0WEX7"/>
<dbReference type="PANTHER" id="PTHR43285:SF2">
    <property type="entry name" value="ANTHRANILATE PHOSPHORIBOSYLTRANSFERASE"/>
    <property type="match status" value="1"/>
</dbReference>
<evidence type="ECO:0000256" key="5">
    <source>
        <dbReference type="ARBA" id="ARBA00022822"/>
    </source>
</evidence>
<reference evidence="13" key="1">
    <citation type="submission" date="2016-10" db="EMBL/GenBank/DDBJ databases">
        <authorList>
            <person name="Varghese N."/>
            <person name="Submissions S."/>
        </authorList>
    </citation>
    <scope>NUCLEOTIDE SEQUENCE [LARGE SCALE GENOMIC DNA]</scope>
    <source>
        <strain evidence="13">IBRC-M10078</strain>
    </source>
</reference>
<keyword evidence="9" id="KW-0479">Metal-binding</keyword>
<dbReference type="InterPro" id="IPR005940">
    <property type="entry name" value="Anthranilate_Pribosyl_Tfrase"/>
</dbReference>
<evidence type="ECO:0000256" key="6">
    <source>
        <dbReference type="ARBA" id="ARBA00023141"/>
    </source>
</evidence>
<evidence type="ECO:0000256" key="9">
    <source>
        <dbReference type="HAMAP-Rule" id="MF_00211"/>
    </source>
</evidence>
<dbReference type="InterPro" id="IPR017459">
    <property type="entry name" value="Glycosyl_Trfase_fam3_N_dom"/>
</dbReference>
<dbReference type="FunFam" id="3.40.1030.10:FF:000002">
    <property type="entry name" value="Anthranilate phosphoribosyltransferase"/>
    <property type="match status" value="1"/>
</dbReference>
<evidence type="ECO:0000256" key="1">
    <source>
        <dbReference type="ARBA" id="ARBA00004907"/>
    </source>
</evidence>
<keyword evidence="5 9" id="KW-0822">Tryptophan biosynthesis</keyword>
<feature type="binding site" evidence="9">
    <location>
        <begin position="82"/>
        <end position="83"/>
    </location>
    <ligand>
        <name>5-phospho-alpha-D-ribose 1-diphosphate</name>
        <dbReference type="ChEBI" id="CHEBI:58017"/>
    </ligand>
</feature>
<dbReference type="InterPro" id="IPR036320">
    <property type="entry name" value="Glycosyl_Trfase_fam3_N_dom_sf"/>
</dbReference>
<evidence type="ECO:0000256" key="4">
    <source>
        <dbReference type="ARBA" id="ARBA00022679"/>
    </source>
</evidence>
<dbReference type="GO" id="GO:0004048">
    <property type="term" value="F:anthranilate phosphoribosyltransferase activity"/>
    <property type="evidence" value="ECO:0007669"/>
    <property type="project" value="UniProtKB-UniRule"/>
</dbReference>
<evidence type="ECO:0000256" key="2">
    <source>
        <dbReference type="ARBA" id="ARBA00022605"/>
    </source>
</evidence>
<feature type="binding site" evidence="9">
    <location>
        <begin position="89"/>
        <end position="92"/>
    </location>
    <ligand>
        <name>5-phospho-alpha-D-ribose 1-diphosphate</name>
        <dbReference type="ChEBI" id="CHEBI:58017"/>
    </ligand>
</feature>
<keyword evidence="9" id="KW-0460">Magnesium</keyword>
<comment type="catalytic activity">
    <reaction evidence="7 9">
        <text>N-(5-phospho-beta-D-ribosyl)anthranilate + diphosphate = 5-phospho-alpha-D-ribose 1-diphosphate + anthranilate</text>
        <dbReference type="Rhea" id="RHEA:11768"/>
        <dbReference type="ChEBI" id="CHEBI:16567"/>
        <dbReference type="ChEBI" id="CHEBI:18277"/>
        <dbReference type="ChEBI" id="CHEBI:33019"/>
        <dbReference type="ChEBI" id="CHEBI:58017"/>
        <dbReference type="EC" id="2.4.2.18"/>
    </reaction>
</comment>
<dbReference type="EMBL" id="FNJU01000011">
    <property type="protein sequence ID" value="SDP89292.1"/>
    <property type="molecule type" value="Genomic_DNA"/>
</dbReference>
<dbReference type="Pfam" id="PF02885">
    <property type="entry name" value="Glycos_trans_3N"/>
    <property type="match status" value="1"/>
</dbReference>
<feature type="binding site" evidence="9">
    <location>
        <position position="225"/>
    </location>
    <ligand>
        <name>Mg(2+)</name>
        <dbReference type="ChEBI" id="CHEBI:18420"/>
        <label>2</label>
    </ligand>
</feature>
<dbReference type="GO" id="GO:0005829">
    <property type="term" value="C:cytosol"/>
    <property type="evidence" value="ECO:0007669"/>
    <property type="project" value="TreeGrafter"/>
</dbReference>
<feature type="binding site" evidence="9">
    <location>
        <position position="119"/>
    </location>
    <ligand>
        <name>5-phospho-alpha-D-ribose 1-diphosphate</name>
        <dbReference type="ChEBI" id="CHEBI:58017"/>
    </ligand>
</feature>
<name>A0A1H0WEX7_9BACI</name>
<organism evidence="12 13">
    <name type="scientific">Litchfieldia salsa</name>
    <dbReference type="NCBI Taxonomy" id="930152"/>
    <lineage>
        <taxon>Bacteria</taxon>
        <taxon>Bacillati</taxon>
        <taxon>Bacillota</taxon>
        <taxon>Bacilli</taxon>
        <taxon>Bacillales</taxon>
        <taxon>Bacillaceae</taxon>
        <taxon>Litchfieldia</taxon>
    </lineage>
</organism>
<dbReference type="InterPro" id="IPR035902">
    <property type="entry name" value="Nuc_phospho_transferase"/>
</dbReference>
<evidence type="ECO:0000256" key="7">
    <source>
        <dbReference type="ARBA" id="ARBA00052328"/>
    </source>
</evidence>
<comment type="similarity">
    <text evidence="9">Belongs to the anthranilate phosphoribosyltransferase family.</text>
</comment>
<feature type="binding site" evidence="9">
    <location>
        <position position="79"/>
    </location>
    <ligand>
        <name>anthranilate</name>
        <dbReference type="ChEBI" id="CHEBI:16567"/>
        <label>1</label>
    </ligand>
</feature>
<feature type="binding site" evidence="9">
    <location>
        <position position="165"/>
    </location>
    <ligand>
        <name>anthranilate</name>
        <dbReference type="ChEBI" id="CHEBI:16567"/>
        <label>2</label>
    </ligand>
</feature>
<dbReference type="InterPro" id="IPR000312">
    <property type="entry name" value="Glycosyl_Trfase_fam3"/>
</dbReference>
<keyword evidence="2 9" id="KW-0028">Amino-acid biosynthesis</keyword>
<dbReference type="PANTHER" id="PTHR43285">
    <property type="entry name" value="ANTHRANILATE PHOSPHORIBOSYLTRANSFERASE"/>
    <property type="match status" value="1"/>
</dbReference>
<feature type="binding site" evidence="9">
    <location>
        <position position="91"/>
    </location>
    <ligand>
        <name>Mg(2+)</name>
        <dbReference type="ChEBI" id="CHEBI:18420"/>
        <label>1</label>
    </ligand>
</feature>
<feature type="binding site" evidence="9">
    <location>
        <position position="225"/>
    </location>
    <ligand>
        <name>Mg(2+)</name>
        <dbReference type="ChEBI" id="CHEBI:18420"/>
        <label>1</label>
    </ligand>
</feature>
<dbReference type="Pfam" id="PF00591">
    <property type="entry name" value="Glycos_transf_3"/>
    <property type="match status" value="1"/>
</dbReference>
<dbReference type="RefSeq" id="WP_090857381.1">
    <property type="nucleotide sequence ID" value="NZ_FNJU01000011.1"/>
</dbReference>
<comment type="similarity">
    <text evidence="8">In the C-terminal section; belongs to the anthranilate phosphoribosyltransferase family.</text>
</comment>
<feature type="binding site" evidence="9">
    <location>
        <position position="224"/>
    </location>
    <ligand>
        <name>Mg(2+)</name>
        <dbReference type="ChEBI" id="CHEBI:18420"/>
        <label>2</label>
    </ligand>
</feature>
<dbReference type="EC" id="2.4.2.18" evidence="9"/>
<feature type="binding site" evidence="9">
    <location>
        <begin position="107"/>
        <end position="115"/>
    </location>
    <ligand>
        <name>5-phospho-alpha-D-ribose 1-diphosphate</name>
        <dbReference type="ChEBI" id="CHEBI:58017"/>
    </ligand>
</feature>
<evidence type="ECO:0000256" key="3">
    <source>
        <dbReference type="ARBA" id="ARBA00022676"/>
    </source>
</evidence>
<feature type="domain" description="Glycosyl transferase family 3" evidence="10">
    <location>
        <begin position="72"/>
        <end position="321"/>
    </location>
</feature>
<dbReference type="SUPFAM" id="SSF52418">
    <property type="entry name" value="Nucleoside phosphorylase/phosphoribosyltransferase catalytic domain"/>
    <property type="match status" value="1"/>
</dbReference>
<accession>A0A1H0WEX7</accession>
<dbReference type="NCBIfam" id="TIGR01245">
    <property type="entry name" value="trpD"/>
    <property type="match status" value="1"/>
</dbReference>
<feature type="binding site" evidence="9">
    <location>
        <position position="79"/>
    </location>
    <ligand>
        <name>5-phospho-alpha-D-ribose 1-diphosphate</name>
        <dbReference type="ChEBI" id="CHEBI:58017"/>
    </ligand>
</feature>
<feature type="binding site" evidence="9">
    <location>
        <position position="87"/>
    </location>
    <ligand>
        <name>5-phospho-alpha-D-ribose 1-diphosphate</name>
        <dbReference type="ChEBI" id="CHEBI:58017"/>
    </ligand>
</feature>
<proteinExistence type="inferred from homology"/>
<comment type="subunit">
    <text evidence="9">Homodimer.</text>
</comment>
<sequence>MFKELLNKCVQGNTLSEQDSFKIMNEIMEGRATASQIASLLSIMRFRGETVDEMTGFARAMRTHMTTLEYQGDVIDTCGTGGDGTQTFNISTASAIIVSSLGVKVAKHGNRAVSSKSGSADVLEKLGIETQGTREQAITALNENGMSFLFAPLYHSAMRHAVLPRKEIGFRTIFNLLGPLSNPTGCKKQVIGVYSTDYAEKMAETLKTLGSEHVLFVTGRDGLDEVTITNETDVVELKNGQISRFTLKPEDVGLTRGCLDELVVSSSEESAAMIQDIMCNKSNESATNIVIINSAVALYVAGKVETINKGVLLVKDALQNGLVKEHFNKLRARKVEKYA</sequence>
<keyword evidence="4 9" id="KW-0808">Transferase</keyword>
<protein>
    <recommendedName>
        <fullName evidence="9">Anthranilate phosphoribosyltransferase</fullName>
        <ecNumber evidence="9">2.4.2.18</ecNumber>
    </recommendedName>
</protein>
<comment type="pathway">
    <text evidence="1 9">Amino-acid biosynthesis; L-tryptophan biosynthesis; L-tryptophan from chorismate: step 2/5.</text>
</comment>
<feature type="binding site" evidence="9">
    <location>
        <position position="110"/>
    </location>
    <ligand>
        <name>anthranilate</name>
        <dbReference type="ChEBI" id="CHEBI:16567"/>
        <label>1</label>
    </ligand>
</feature>
<comment type="function">
    <text evidence="9">Catalyzes the transfer of the phosphoribosyl group of 5-phosphorylribose-1-pyrophosphate (PRPP) to anthranilate to yield N-(5'-phosphoribosyl)-anthranilate (PRA).</text>
</comment>
<gene>
    <name evidence="9" type="primary">trpD</name>
    <name evidence="12" type="ORF">SAMN05216565_1116</name>
</gene>
<dbReference type="GO" id="GO:0000287">
    <property type="term" value="F:magnesium ion binding"/>
    <property type="evidence" value="ECO:0007669"/>
    <property type="project" value="UniProtKB-UniRule"/>
</dbReference>